<evidence type="ECO:0000313" key="2">
    <source>
        <dbReference type="Proteomes" id="UP001185092"/>
    </source>
</evidence>
<dbReference type="RefSeq" id="WP_309937638.1">
    <property type="nucleotide sequence ID" value="NZ_AP025305.1"/>
</dbReference>
<sequence>MRNPNSLIILKIEESYVKNTDYRAVLCDVRFESEILFTQIFSSLEKMYTQFGLVGYKMAWEVGNFPVAEFLILKAWLFDFNLDAEKCCEVDEWRRKVSSNKEFELLNMKS</sequence>
<protein>
    <submittedName>
        <fullName evidence="1">Uncharacterized protein</fullName>
    </submittedName>
</protein>
<gene>
    <name evidence="1" type="ORF">HNQ88_001149</name>
</gene>
<dbReference type="EMBL" id="JAVDQD010000001">
    <property type="protein sequence ID" value="MDR6238173.1"/>
    <property type="molecule type" value="Genomic_DNA"/>
</dbReference>
<dbReference type="Proteomes" id="UP001185092">
    <property type="component" value="Unassembled WGS sequence"/>
</dbReference>
<proteinExistence type="predicted"/>
<organism evidence="1 2">
    <name type="scientific">Aureibacter tunicatorum</name>
    <dbReference type="NCBI Taxonomy" id="866807"/>
    <lineage>
        <taxon>Bacteria</taxon>
        <taxon>Pseudomonadati</taxon>
        <taxon>Bacteroidota</taxon>
        <taxon>Cytophagia</taxon>
        <taxon>Cytophagales</taxon>
        <taxon>Persicobacteraceae</taxon>
        <taxon>Aureibacter</taxon>
    </lineage>
</organism>
<accession>A0AAE3XK91</accession>
<keyword evidence="2" id="KW-1185">Reference proteome</keyword>
<reference evidence="1" key="1">
    <citation type="submission" date="2023-07" db="EMBL/GenBank/DDBJ databases">
        <title>Genomic Encyclopedia of Type Strains, Phase IV (KMG-IV): sequencing the most valuable type-strain genomes for metagenomic binning, comparative biology and taxonomic classification.</title>
        <authorList>
            <person name="Goeker M."/>
        </authorList>
    </citation>
    <scope>NUCLEOTIDE SEQUENCE</scope>
    <source>
        <strain evidence="1">DSM 26174</strain>
    </source>
</reference>
<comment type="caution">
    <text evidence="1">The sequence shown here is derived from an EMBL/GenBank/DDBJ whole genome shotgun (WGS) entry which is preliminary data.</text>
</comment>
<dbReference type="AlphaFoldDB" id="A0AAE3XK91"/>
<evidence type="ECO:0000313" key="1">
    <source>
        <dbReference type="EMBL" id="MDR6238173.1"/>
    </source>
</evidence>
<name>A0AAE3XK91_9BACT</name>